<sequence>MPFALHGIPVSRGVAIGRAHILAPAALDVSHYLVDEDRLDAEVERLRGARAAVRAELVTLKRDLPRDAPEEMGAFLDVHAMILDDEALSEEPEMLIRTRRYNAEWALTTRLEELMRQFDEIEDEYLRERKADIEQVVERILKVLAGAPVLAPAPVPALAPDGEAAPGVIVVAHDISPADMLLFRHTVFHGFVTDLGGRTSHTAIVARSLDIPAAVGVKSASELIRQDDWIIIDGDAGLVIVDPSPIILEEYRHRQSERALEKKRLQRLRHTPAVTLDGLEIELLANIEMAEDAGAALAAGAVGVGLFRSEFLFMNRRDALPGEDEQFAAYRGAVEAMHGLPVTIRTIDIGADKPLDSRNDDFETAPNPALGLRAIRWSLSEPAMFLTQLRALLRASAFGPVRLLIPMLAHASEIDQTLDLIAQAKRQLDERGLPYDPGVKVGAMIEIPAAVLLLPLFLRRMDFLSIGTNDLIQYTLAIDRADNAVAHLYDPCHPAVLELVARTIREANRAGVPVAVCGEMAGDPAMTRLLLGMGLREFSMHPSQLLRVKQEVIHADCERLGPLVDQVLSSYEPDDLAVALQRVAQP</sequence>
<evidence type="ECO:0000256" key="10">
    <source>
        <dbReference type="ARBA" id="ARBA00022597"/>
    </source>
</evidence>
<dbReference type="Proteomes" id="UP000706525">
    <property type="component" value="Unassembled WGS sequence"/>
</dbReference>
<dbReference type="PIRSF" id="PIRSF000732">
    <property type="entry name" value="PTS_enzyme_I"/>
    <property type="match status" value="1"/>
</dbReference>
<dbReference type="Gene3D" id="1.10.274.10">
    <property type="entry name" value="PtsI, HPr-binding domain"/>
    <property type="match status" value="1"/>
</dbReference>
<evidence type="ECO:0000256" key="7">
    <source>
        <dbReference type="ARBA" id="ARBA00016544"/>
    </source>
</evidence>
<evidence type="ECO:0000256" key="12">
    <source>
        <dbReference type="ARBA" id="ARBA00022683"/>
    </source>
</evidence>
<dbReference type="RefSeq" id="WP_223986508.1">
    <property type="nucleotide sequence ID" value="NZ_CAJZAG010000003.1"/>
</dbReference>
<dbReference type="PROSITE" id="PS00370">
    <property type="entry name" value="PEP_ENZYMES_PHOS_SITE"/>
    <property type="match status" value="1"/>
</dbReference>
<dbReference type="InterPro" id="IPR018274">
    <property type="entry name" value="PEP_util_AS"/>
</dbReference>
<dbReference type="InterPro" id="IPR024692">
    <property type="entry name" value="PTS_EI"/>
</dbReference>
<evidence type="ECO:0000256" key="17">
    <source>
        <dbReference type="PIRNR" id="PIRNR000732"/>
    </source>
</evidence>
<comment type="subcellular location">
    <subcellularLocation>
        <location evidence="4 17">Cytoplasm</location>
    </subcellularLocation>
</comment>
<dbReference type="InterPro" id="IPR036618">
    <property type="entry name" value="PtsI_HPr-bd_sf"/>
</dbReference>
<evidence type="ECO:0000256" key="5">
    <source>
        <dbReference type="ARBA" id="ARBA00007837"/>
    </source>
</evidence>
<keyword evidence="22" id="KW-1185">Reference proteome</keyword>
<dbReference type="Pfam" id="PF05524">
    <property type="entry name" value="PEP-utilisers_N"/>
    <property type="match status" value="1"/>
</dbReference>
<evidence type="ECO:0000256" key="2">
    <source>
        <dbReference type="ARBA" id="ARBA00001946"/>
    </source>
</evidence>
<evidence type="ECO:0000256" key="6">
    <source>
        <dbReference type="ARBA" id="ARBA00012232"/>
    </source>
</evidence>
<comment type="function">
    <text evidence="3 17">General (non sugar-specific) component of the phosphoenolpyruvate-dependent sugar phosphotransferase system (sugar PTS). This major carbohydrate active-transport system catalyzes the phosphorylation of incoming sugar substrates concomitantly with their translocation across the cell membrane. Enzyme I transfers the phosphoryl group from phosphoenolpyruvate (PEP) to the phosphoryl carrier protein (HPr).</text>
</comment>
<keyword evidence="9 17" id="KW-0963">Cytoplasm</keyword>
<evidence type="ECO:0000313" key="22">
    <source>
        <dbReference type="Proteomes" id="UP000706525"/>
    </source>
</evidence>
<dbReference type="Gene3D" id="3.20.20.60">
    <property type="entry name" value="Phosphoenolpyruvate-binding domains"/>
    <property type="match status" value="1"/>
</dbReference>
<keyword evidence="10 17" id="KW-0762">Sugar transport</keyword>
<dbReference type="InterPro" id="IPR008279">
    <property type="entry name" value="PEP-util_enz_mobile_dom"/>
</dbReference>
<dbReference type="EMBL" id="CAJZAG010000003">
    <property type="protein sequence ID" value="CAG9170289.1"/>
    <property type="molecule type" value="Genomic_DNA"/>
</dbReference>
<gene>
    <name evidence="21" type="primary">ptsI</name>
    <name evidence="21" type="ORF">LMG32289_02103</name>
</gene>
<keyword evidence="13 17" id="KW-0479">Metal-binding</keyword>
<evidence type="ECO:0000256" key="4">
    <source>
        <dbReference type="ARBA" id="ARBA00004496"/>
    </source>
</evidence>
<dbReference type="InterPro" id="IPR036637">
    <property type="entry name" value="Phosphohistidine_dom_sf"/>
</dbReference>
<dbReference type="InterPro" id="IPR015813">
    <property type="entry name" value="Pyrv/PenolPyrv_kinase-like_dom"/>
</dbReference>
<keyword evidence="8 17" id="KW-0813">Transport</keyword>
<feature type="domain" description="PEP-utilising enzyme C-terminal" evidence="19">
    <location>
        <begin position="263"/>
        <end position="556"/>
    </location>
</feature>
<dbReference type="Pfam" id="PF00391">
    <property type="entry name" value="PEP-utilizers"/>
    <property type="match status" value="1"/>
</dbReference>
<organism evidence="21 22">
    <name type="scientific">Cupriavidus pampae</name>
    <dbReference type="NCBI Taxonomy" id="659251"/>
    <lineage>
        <taxon>Bacteria</taxon>
        <taxon>Pseudomonadati</taxon>
        <taxon>Pseudomonadota</taxon>
        <taxon>Betaproteobacteria</taxon>
        <taxon>Burkholderiales</taxon>
        <taxon>Burkholderiaceae</taxon>
        <taxon>Cupriavidus</taxon>
    </lineage>
</organism>
<keyword evidence="14 17" id="KW-0418">Kinase</keyword>
<evidence type="ECO:0000313" key="21">
    <source>
        <dbReference type="EMBL" id="CAG9170289.1"/>
    </source>
</evidence>
<keyword evidence="12 17" id="KW-0598">Phosphotransferase system</keyword>
<evidence type="ECO:0000256" key="3">
    <source>
        <dbReference type="ARBA" id="ARBA00002728"/>
    </source>
</evidence>
<dbReference type="PANTHER" id="PTHR46244">
    <property type="entry name" value="PHOSPHOENOLPYRUVATE-PROTEIN PHOSPHOTRANSFERASE"/>
    <property type="match status" value="1"/>
</dbReference>
<evidence type="ECO:0000259" key="20">
    <source>
        <dbReference type="Pfam" id="PF05524"/>
    </source>
</evidence>
<comment type="catalytic activity">
    <reaction evidence="1 17">
        <text>L-histidyl-[protein] + phosphoenolpyruvate = N(pros)-phospho-L-histidyl-[protein] + pyruvate</text>
        <dbReference type="Rhea" id="RHEA:23880"/>
        <dbReference type="Rhea" id="RHEA-COMP:9745"/>
        <dbReference type="Rhea" id="RHEA-COMP:9746"/>
        <dbReference type="ChEBI" id="CHEBI:15361"/>
        <dbReference type="ChEBI" id="CHEBI:29979"/>
        <dbReference type="ChEBI" id="CHEBI:58702"/>
        <dbReference type="ChEBI" id="CHEBI:64837"/>
        <dbReference type="EC" id="2.7.3.9"/>
    </reaction>
</comment>
<comment type="similarity">
    <text evidence="5 17">Belongs to the PEP-utilizing enzyme family.</text>
</comment>
<dbReference type="SUPFAM" id="SSF47831">
    <property type="entry name" value="Enzyme I of the PEP:sugar phosphotransferase system HPr-binding (sub)domain"/>
    <property type="match status" value="1"/>
</dbReference>
<keyword evidence="15 17" id="KW-0460">Magnesium</keyword>
<evidence type="ECO:0000256" key="13">
    <source>
        <dbReference type="ARBA" id="ARBA00022723"/>
    </source>
</evidence>
<dbReference type="SUPFAM" id="SSF51621">
    <property type="entry name" value="Phosphoenolpyruvate/pyruvate domain"/>
    <property type="match status" value="1"/>
</dbReference>
<evidence type="ECO:0000259" key="19">
    <source>
        <dbReference type="Pfam" id="PF02896"/>
    </source>
</evidence>
<dbReference type="InterPro" id="IPR023151">
    <property type="entry name" value="PEP_util_CS"/>
</dbReference>
<evidence type="ECO:0000256" key="8">
    <source>
        <dbReference type="ARBA" id="ARBA00022448"/>
    </source>
</evidence>
<dbReference type="InterPro" id="IPR050499">
    <property type="entry name" value="PEP-utilizing_PTS_enzyme"/>
</dbReference>
<evidence type="ECO:0000256" key="14">
    <source>
        <dbReference type="ARBA" id="ARBA00022777"/>
    </source>
</evidence>
<evidence type="ECO:0000256" key="16">
    <source>
        <dbReference type="ARBA" id="ARBA00033235"/>
    </source>
</evidence>
<evidence type="ECO:0000259" key="18">
    <source>
        <dbReference type="Pfam" id="PF00391"/>
    </source>
</evidence>
<dbReference type="Pfam" id="PF02896">
    <property type="entry name" value="PEP-utilizers_C"/>
    <property type="match status" value="1"/>
</dbReference>
<keyword evidence="11 17" id="KW-0808">Transferase</keyword>
<dbReference type="PROSITE" id="PS00742">
    <property type="entry name" value="PEP_ENZYMES_2"/>
    <property type="match status" value="1"/>
</dbReference>
<feature type="domain" description="PEP-utilising enzyme mobile" evidence="18">
    <location>
        <begin position="166"/>
        <end position="237"/>
    </location>
</feature>
<reference evidence="21 22" key="1">
    <citation type="submission" date="2021-08" db="EMBL/GenBank/DDBJ databases">
        <authorList>
            <person name="Peeters C."/>
        </authorList>
    </citation>
    <scope>NUCLEOTIDE SEQUENCE [LARGE SCALE GENOMIC DNA]</scope>
    <source>
        <strain evidence="21 22">LMG 32289</strain>
    </source>
</reference>
<dbReference type="PANTHER" id="PTHR46244:SF3">
    <property type="entry name" value="PHOSPHOENOLPYRUVATE-PROTEIN PHOSPHOTRANSFERASE"/>
    <property type="match status" value="1"/>
</dbReference>
<dbReference type="InterPro" id="IPR000121">
    <property type="entry name" value="PEP_util_C"/>
</dbReference>
<proteinExistence type="inferred from homology"/>
<accession>A0ABM8WS42</accession>
<comment type="caution">
    <text evidence="21">The sequence shown here is derived from an EMBL/GenBank/DDBJ whole genome shotgun (WGS) entry which is preliminary data.</text>
</comment>
<dbReference type="SUPFAM" id="SSF52009">
    <property type="entry name" value="Phosphohistidine domain"/>
    <property type="match status" value="1"/>
</dbReference>
<name>A0ABM8WS42_9BURK</name>
<dbReference type="InterPro" id="IPR040442">
    <property type="entry name" value="Pyrv_kinase-like_dom_sf"/>
</dbReference>
<dbReference type="Gene3D" id="3.50.30.10">
    <property type="entry name" value="Phosphohistidine domain"/>
    <property type="match status" value="1"/>
</dbReference>
<dbReference type="NCBIfam" id="TIGR01417">
    <property type="entry name" value="PTS_I_fam"/>
    <property type="match status" value="1"/>
</dbReference>
<evidence type="ECO:0000256" key="9">
    <source>
        <dbReference type="ARBA" id="ARBA00022490"/>
    </source>
</evidence>
<dbReference type="PRINTS" id="PR01736">
    <property type="entry name" value="PHPHTRNFRASE"/>
</dbReference>
<dbReference type="InterPro" id="IPR008731">
    <property type="entry name" value="PTS_EIN"/>
</dbReference>
<dbReference type="InterPro" id="IPR006318">
    <property type="entry name" value="PTS_EI-like"/>
</dbReference>
<protein>
    <recommendedName>
        <fullName evidence="7 17">Phosphoenolpyruvate-protein phosphotransferase</fullName>
        <ecNumber evidence="6 17">2.7.3.9</ecNumber>
    </recommendedName>
    <alternativeName>
        <fullName evidence="16 17">Phosphotransferase system, enzyme I</fullName>
    </alternativeName>
</protein>
<dbReference type="EC" id="2.7.3.9" evidence="6 17"/>
<evidence type="ECO:0000256" key="11">
    <source>
        <dbReference type="ARBA" id="ARBA00022679"/>
    </source>
</evidence>
<dbReference type="GO" id="GO:0008965">
    <property type="term" value="F:phosphoenolpyruvate-protein phosphotransferase activity"/>
    <property type="evidence" value="ECO:0007669"/>
    <property type="project" value="UniProtKB-EC"/>
</dbReference>
<evidence type="ECO:0000256" key="15">
    <source>
        <dbReference type="ARBA" id="ARBA00022842"/>
    </source>
</evidence>
<evidence type="ECO:0000256" key="1">
    <source>
        <dbReference type="ARBA" id="ARBA00000683"/>
    </source>
</evidence>
<feature type="domain" description="Phosphotransferase system enzyme I N-terminal" evidence="20">
    <location>
        <begin position="6"/>
        <end position="129"/>
    </location>
</feature>
<comment type="cofactor">
    <cofactor evidence="2 17">
        <name>Mg(2+)</name>
        <dbReference type="ChEBI" id="CHEBI:18420"/>
    </cofactor>
</comment>